<feature type="compositionally biased region" description="Basic and acidic residues" evidence="1">
    <location>
        <begin position="1"/>
        <end position="14"/>
    </location>
</feature>
<evidence type="ECO:0000313" key="2">
    <source>
        <dbReference type="EMBL" id="CAA2998145.1"/>
    </source>
</evidence>
<dbReference type="Proteomes" id="UP000594638">
    <property type="component" value="Unassembled WGS sequence"/>
</dbReference>
<feature type="compositionally biased region" description="Basic and acidic residues" evidence="1">
    <location>
        <begin position="56"/>
        <end position="69"/>
    </location>
</feature>
<protein>
    <submittedName>
        <fullName evidence="2">Uncharacterized protein</fullName>
    </submittedName>
</protein>
<sequence>MPHPGSDEKEEVANDRAMIGPPRPLGEDGKDDEPIIGPPRPPLGPTGSDSDVDIDGEPKDDRYRILPRK</sequence>
<reference evidence="2 3" key="1">
    <citation type="submission" date="2019-12" db="EMBL/GenBank/DDBJ databases">
        <authorList>
            <person name="Alioto T."/>
            <person name="Alioto T."/>
            <person name="Gomez Garrido J."/>
        </authorList>
    </citation>
    <scope>NUCLEOTIDE SEQUENCE [LARGE SCALE GENOMIC DNA]</scope>
</reference>
<accession>A0A8S0T1W7</accession>
<feature type="region of interest" description="Disordered" evidence="1">
    <location>
        <begin position="1"/>
        <end position="69"/>
    </location>
</feature>
<gene>
    <name evidence="2" type="ORF">OLEA9_A087339</name>
</gene>
<evidence type="ECO:0000256" key="1">
    <source>
        <dbReference type="SAM" id="MobiDB-lite"/>
    </source>
</evidence>
<dbReference type="Gramene" id="OE9A087339T1">
    <property type="protein sequence ID" value="OE9A087339C1"/>
    <property type="gene ID" value="OE9A087339"/>
</dbReference>
<comment type="caution">
    <text evidence="2">The sequence shown here is derived from an EMBL/GenBank/DDBJ whole genome shotgun (WGS) entry which is preliminary data.</text>
</comment>
<proteinExistence type="predicted"/>
<dbReference type="AlphaFoldDB" id="A0A8S0T1W7"/>
<organism evidence="2 3">
    <name type="scientific">Olea europaea subsp. europaea</name>
    <dbReference type="NCBI Taxonomy" id="158383"/>
    <lineage>
        <taxon>Eukaryota</taxon>
        <taxon>Viridiplantae</taxon>
        <taxon>Streptophyta</taxon>
        <taxon>Embryophyta</taxon>
        <taxon>Tracheophyta</taxon>
        <taxon>Spermatophyta</taxon>
        <taxon>Magnoliopsida</taxon>
        <taxon>eudicotyledons</taxon>
        <taxon>Gunneridae</taxon>
        <taxon>Pentapetalae</taxon>
        <taxon>asterids</taxon>
        <taxon>lamiids</taxon>
        <taxon>Lamiales</taxon>
        <taxon>Oleaceae</taxon>
        <taxon>Oleeae</taxon>
        <taxon>Olea</taxon>
    </lineage>
</organism>
<name>A0A8S0T1W7_OLEEU</name>
<keyword evidence="3" id="KW-1185">Reference proteome</keyword>
<dbReference type="EMBL" id="CACTIH010005582">
    <property type="protein sequence ID" value="CAA2998145.1"/>
    <property type="molecule type" value="Genomic_DNA"/>
</dbReference>
<evidence type="ECO:0000313" key="3">
    <source>
        <dbReference type="Proteomes" id="UP000594638"/>
    </source>
</evidence>